<dbReference type="Proteomes" id="UP000316562">
    <property type="component" value="Unassembled WGS sequence"/>
</dbReference>
<dbReference type="EMBL" id="SGBC01000001">
    <property type="protein sequence ID" value="RZD17320.1"/>
    <property type="molecule type" value="Genomic_DNA"/>
</dbReference>
<accession>A0A519BJ74</accession>
<dbReference type="CDD" id="cd02440">
    <property type="entry name" value="AdoMet_MTases"/>
    <property type="match status" value="1"/>
</dbReference>
<dbReference type="SUPFAM" id="SSF53335">
    <property type="entry name" value="S-adenosyl-L-methionine-dependent methyltransferases"/>
    <property type="match status" value="1"/>
</dbReference>
<evidence type="ECO:0000313" key="4">
    <source>
        <dbReference type="Proteomes" id="UP000316562"/>
    </source>
</evidence>
<gene>
    <name evidence="3" type="ORF">EVJ46_03575</name>
</gene>
<dbReference type="GO" id="GO:0008168">
    <property type="term" value="F:methyltransferase activity"/>
    <property type="evidence" value="ECO:0007669"/>
    <property type="project" value="UniProtKB-KW"/>
</dbReference>
<organism evidence="3 4">
    <name type="scientific">Acididesulfobacter guangdongensis</name>
    <dbReference type="NCBI Taxonomy" id="2597225"/>
    <lineage>
        <taxon>Bacteria</taxon>
        <taxon>Deltaproteobacteria</taxon>
        <taxon>Candidatus Acidulodesulfobacterales</taxon>
        <taxon>Candidatus Acididesulfobacter</taxon>
    </lineage>
</organism>
<reference evidence="3 4" key="1">
    <citation type="journal article" date="2019" name="ISME J.">
        <title>Insights into ecological role of a new deltaproteobacterial order Candidatus Acidulodesulfobacterales by metagenomics and metatranscriptomics.</title>
        <authorList>
            <person name="Tan S."/>
            <person name="Liu J."/>
            <person name="Fang Y."/>
            <person name="Hedlund B.P."/>
            <person name="Lian Z.H."/>
            <person name="Huang L.Y."/>
            <person name="Li J.T."/>
            <person name="Huang L.N."/>
            <person name="Li W.J."/>
            <person name="Jiang H.C."/>
            <person name="Dong H.L."/>
            <person name="Shu W.S."/>
        </authorList>
    </citation>
    <scope>NUCLEOTIDE SEQUENCE [LARGE SCALE GENOMIC DNA]</scope>
    <source>
        <strain evidence="3">AP2</strain>
    </source>
</reference>
<evidence type="ECO:0008006" key="5">
    <source>
        <dbReference type="Google" id="ProtNLM"/>
    </source>
</evidence>
<evidence type="ECO:0000256" key="2">
    <source>
        <dbReference type="ARBA" id="ARBA00022679"/>
    </source>
</evidence>
<dbReference type="Gene3D" id="3.40.50.150">
    <property type="entry name" value="Vaccinia Virus protein VP39"/>
    <property type="match status" value="1"/>
</dbReference>
<dbReference type="Pfam" id="PF03602">
    <property type="entry name" value="Cons_hypoth95"/>
    <property type="match status" value="1"/>
</dbReference>
<evidence type="ECO:0000256" key="1">
    <source>
        <dbReference type="ARBA" id="ARBA00022603"/>
    </source>
</evidence>
<evidence type="ECO:0000313" key="3">
    <source>
        <dbReference type="EMBL" id="RZD17320.1"/>
    </source>
</evidence>
<dbReference type="InterPro" id="IPR002052">
    <property type="entry name" value="DNA_methylase_N6_adenine_CS"/>
</dbReference>
<dbReference type="InterPro" id="IPR029063">
    <property type="entry name" value="SAM-dependent_MTases_sf"/>
</dbReference>
<sequence length="201" mass="22735">MVRIISGTLKGRKIPNVFNVKDVNPSSDMIKGALFSILGDEINNKIFCDLYAGTGNIGFEALSRGADSCIFLESFKKMALLIGKTANEFKVKDKVKTICGDVINLINKNFLETYLPDIIFLDPPYELRLGGKTLEAIAGKVSCRSCACDYRPLIIVQHDKKEILQNRYEDYFLTKEKIYGRSALSFYENIYEYKKTAKDDL</sequence>
<dbReference type="PIRSF" id="PIRSF004553">
    <property type="entry name" value="CHP00095"/>
    <property type="match status" value="1"/>
</dbReference>
<protein>
    <recommendedName>
        <fullName evidence="5">16S rRNA (Guanine(966)-N(2))-methyltransferase RsmD</fullName>
    </recommendedName>
</protein>
<dbReference type="GO" id="GO:0031167">
    <property type="term" value="P:rRNA methylation"/>
    <property type="evidence" value="ECO:0007669"/>
    <property type="project" value="InterPro"/>
</dbReference>
<dbReference type="InterPro" id="IPR004398">
    <property type="entry name" value="RNA_MeTrfase_RsmD"/>
</dbReference>
<keyword evidence="1" id="KW-0489">Methyltransferase</keyword>
<dbReference type="PROSITE" id="PS00092">
    <property type="entry name" value="N6_MTASE"/>
    <property type="match status" value="1"/>
</dbReference>
<dbReference type="AlphaFoldDB" id="A0A519BJ74"/>
<keyword evidence="2" id="KW-0808">Transferase</keyword>
<dbReference type="GO" id="GO:0003676">
    <property type="term" value="F:nucleic acid binding"/>
    <property type="evidence" value="ECO:0007669"/>
    <property type="project" value="InterPro"/>
</dbReference>
<comment type="caution">
    <text evidence="3">The sequence shown here is derived from an EMBL/GenBank/DDBJ whole genome shotgun (WGS) entry which is preliminary data.</text>
</comment>
<name>A0A519BJ74_ACIG2</name>
<proteinExistence type="predicted"/>
<dbReference type="PANTHER" id="PTHR43542">
    <property type="entry name" value="METHYLTRANSFERASE"/>
    <property type="match status" value="1"/>
</dbReference>
<dbReference type="PANTHER" id="PTHR43542:SF1">
    <property type="entry name" value="METHYLTRANSFERASE"/>
    <property type="match status" value="1"/>
</dbReference>